<evidence type="ECO:0000256" key="1">
    <source>
        <dbReference type="SAM" id="Coils"/>
    </source>
</evidence>
<dbReference type="EMBL" id="JAVBZS010000024">
    <property type="protein sequence ID" value="MDP8590220.1"/>
    <property type="molecule type" value="Genomic_DNA"/>
</dbReference>
<keyword evidence="1" id="KW-0175">Coiled coil</keyword>
<name>A0AAJ1SLC6_9ENTE</name>
<comment type="caution">
    <text evidence="3">The sequence shown here is derived from an EMBL/GenBank/DDBJ whole genome shotgun (WGS) entry which is preliminary data.</text>
</comment>
<dbReference type="Proteomes" id="UP001238215">
    <property type="component" value="Unassembled WGS sequence"/>
</dbReference>
<dbReference type="RefSeq" id="WP_306391459.1">
    <property type="nucleotide sequence ID" value="NZ_JAVBZS010000024.1"/>
</dbReference>
<organism evidence="3 4">
    <name type="scientific">Enterococcus lactis</name>
    <dbReference type="NCBI Taxonomy" id="357441"/>
    <lineage>
        <taxon>Bacteria</taxon>
        <taxon>Bacillati</taxon>
        <taxon>Bacillota</taxon>
        <taxon>Bacilli</taxon>
        <taxon>Lactobacillales</taxon>
        <taxon>Enterococcaceae</taxon>
        <taxon>Enterococcus</taxon>
    </lineage>
</organism>
<evidence type="ECO:0000313" key="4">
    <source>
        <dbReference type="Proteomes" id="UP001238215"/>
    </source>
</evidence>
<protein>
    <submittedName>
        <fullName evidence="3">Uncharacterized protein</fullName>
    </submittedName>
</protein>
<gene>
    <name evidence="3" type="ORF">RAN64_09315</name>
</gene>
<feature type="region of interest" description="Disordered" evidence="2">
    <location>
        <begin position="67"/>
        <end position="86"/>
    </location>
</feature>
<proteinExistence type="predicted"/>
<reference evidence="3 4" key="1">
    <citation type="submission" date="2023-08" db="EMBL/GenBank/DDBJ databases">
        <title>Whole genome sequencing of Enterococcus.</title>
        <authorList>
            <person name="Kaptchouang Tchatchouang C.D."/>
            <person name="Ateba C.N."/>
        </authorList>
    </citation>
    <scope>NUCLEOTIDE SEQUENCE [LARGE SCALE GENOMIC DNA]</scope>
    <source>
        <strain evidence="3 4">ENT3_CNKT_NWU</strain>
    </source>
</reference>
<evidence type="ECO:0000313" key="3">
    <source>
        <dbReference type="EMBL" id="MDP8590220.1"/>
    </source>
</evidence>
<evidence type="ECO:0000256" key="2">
    <source>
        <dbReference type="SAM" id="MobiDB-lite"/>
    </source>
</evidence>
<accession>A0AAJ1SLC6</accession>
<keyword evidence="4" id="KW-1185">Reference proteome</keyword>
<sequence>MDKEIKVTVKLDLTELKELLNKASDQVEQLQEILDETAIVNKAESENSSFFVKANWNIDLPEGDINNPVAEPIKYNPSKAKLDKVH</sequence>
<feature type="coiled-coil region" evidence="1">
    <location>
        <begin position="13"/>
        <end position="40"/>
    </location>
</feature>
<dbReference type="AlphaFoldDB" id="A0AAJ1SLC6"/>